<dbReference type="OrthoDB" id="10015690at2759"/>
<keyword evidence="3 8" id="KW-1133">Transmembrane helix</keyword>
<dbReference type="PRINTS" id="PR00237">
    <property type="entry name" value="GPCRRHODOPSN"/>
</dbReference>
<dbReference type="InterPro" id="IPR000276">
    <property type="entry name" value="GPCR_Rhodpsn"/>
</dbReference>
<dbReference type="Pfam" id="PF00001">
    <property type="entry name" value="7tm_1"/>
    <property type="match status" value="1"/>
</dbReference>
<dbReference type="PROSITE" id="PS50262">
    <property type="entry name" value="G_PROTEIN_RECEP_F1_2"/>
    <property type="match status" value="1"/>
</dbReference>
<dbReference type="PANTHER" id="PTHR10489">
    <property type="entry name" value="CELL ADHESION MOLECULE"/>
    <property type="match status" value="1"/>
</dbReference>
<organism evidence="10 11">
    <name type="scientific">Clupea harengus</name>
    <name type="common">Atlantic herring</name>
    <dbReference type="NCBI Taxonomy" id="7950"/>
    <lineage>
        <taxon>Eukaryota</taxon>
        <taxon>Metazoa</taxon>
        <taxon>Chordata</taxon>
        <taxon>Craniata</taxon>
        <taxon>Vertebrata</taxon>
        <taxon>Euteleostomi</taxon>
        <taxon>Actinopterygii</taxon>
        <taxon>Neopterygii</taxon>
        <taxon>Teleostei</taxon>
        <taxon>Clupei</taxon>
        <taxon>Clupeiformes</taxon>
        <taxon>Clupeoidei</taxon>
        <taxon>Clupeidae</taxon>
        <taxon>Clupea</taxon>
    </lineage>
</organism>
<dbReference type="GO" id="GO:0019957">
    <property type="term" value="F:C-C chemokine binding"/>
    <property type="evidence" value="ECO:0007669"/>
    <property type="project" value="TreeGrafter"/>
</dbReference>
<dbReference type="InterPro" id="IPR017452">
    <property type="entry name" value="GPCR_Rhodpsn_7TM"/>
</dbReference>
<accession>A0A6P3W673</accession>
<name>A0A6P3W673_CLUHA</name>
<feature type="domain" description="G-protein coupled receptors family 1 profile" evidence="9">
    <location>
        <begin position="52"/>
        <end position="298"/>
    </location>
</feature>
<evidence type="ECO:0000256" key="5">
    <source>
        <dbReference type="ARBA" id="ARBA00023136"/>
    </source>
</evidence>
<feature type="transmembrane region" description="Helical" evidence="8">
    <location>
        <begin position="235"/>
        <end position="265"/>
    </location>
</feature>
<keyword evidence="6" id="KW-0675">Receptor</keyword>
<feature type="transmembrane region" description="Helical" evidence="8">
    <location>
        <begin position="150"/>
        <end position="169"/>
    </location>
</feature>
<feature type="transmembrane region" description="Helical" evidence="8">
    <location>
        <begin position="108"/>
        <end position="129"/>
    </location>
</feature>
<dbReference type="GO" id="GO:0007204">
    <property type="term" value="P:positive regulation of cytosolic calcium ion concentration"/>
    <property type="evidence" value="ECO:0007669"/>
    <property type="project" value="TreeGrafter"/>
</dbReference>
<reference evidence="11" key="1">
    <citation type="submission" date="2025-08" db="UniProtKB">
        <authorList>
            <consortium name="RefSeq"/>
        </authorList>
    </citation>
    <scope>IDENTIFICATION</scope>
</reference>
<sequence>MESNGTLTTADPYGIYSDYDEPVLLEENVLGIFFSIFPTVCYSLIFFVSLAGNSFLLWALLKQEDLRQTSSLLLLHLTMSDLIFTVTLPFWAVYVSDGWVMGEVACKLLNGMLFLGFYSYMMFLMAMTLHRYRAVVHAVTASTFKPNVHLLSAGLWVFCLTFSIPEMVFSETEEFNDAVYCIQSYGSHMPEYLVYYVQISIFFLLPFSVITFCYTRMWFRIRQCRMGKKNQAVRLIFLIVVGFFICWAPYNIFLFIHALGLQGLIPAEKLEQSVAFKFTYTISHTLAYFHCCFSPIIHILGAGKFRGHLNLSRGFRRFSVSQRTQTFSTHTSEALSALSMSGQTNI</sequence>
<keyword evidence="5 8" id="KW-0472">Membrane</keyword>
<dbReference type="GeneID" id="105906953"/>
<dbReference type="RefSeq" id="XP_012690640.2">
    <property type="nucleotide sequence ID" value="XM_012835186.2"/>
</dbReference>
<dbReference type="KEGG" id="char:105906953"/>
<dbReference type="AlphaFoldDB" id="A0A6P3W673"/>
<evidence type="ECO:0000256" key="7">
    <source>
        <dbReference type="ARBA" id="ARBA00023224"/>
    </source>
</evidence>
<evidence type="ECO:0000313" key="11">
    <source>
        <dbReference type="RefSeq" id="XP_012690640.2"/>
    </source>
</evidence>
<evidence type="ECO:0000256" key="4">
    <source>
        <dbReference type="ARBA" id="ARBA00023040"/>
    </source>
</evidence>
<dbReference type="InterPro" id="IPR050119">
    <property type="entry name" value="CCR1-9-like"/>
</dbReference>
<dbReference type="SUPFAM" id="SSF81321">
    <property type="entry name" value="Family A G protein-coupled receptor-like"/>
    <property type="match status" value="1"/>
</dbReference>
<evidence type="ECO:0000256" key="1">
    <source>
        <dbReference type="ARBA" id="ARBA00004141"/>
    </source>
</evidence>
<dbReference type="CDD" id="cd14984">
    <property type="entry name" value="7tmA_Chemokine_R"/>
    <property type="match status" value="1"/>
</dbReference>
<keyword evidence="10" id="KW-1185">Reference proteome</keyword>
<proteinExistence type="predicted"/>
<keyword evidence="4" id="KW-0297">G-protein coupled receptor</keyword>
<gene>
    <name evidence="11" type="primary">LOC105906953</name>
</gene>
<evidence type="ECO:0000313" key="10">
    <source>
        <dbReference type="Proteomes" id="UP000515152"/>
    </source>
</evidence>
<evidence type="ECO:0000256" key="6">
    <source>
        <dbReference type="ARBA" id="ARBA00023170"/>
    </source>
</evidence>
<evidence type="ECO:0000256" key="8">
    <source>
        <dbReference type="SAM" id="Phobius"/>
    </source>
</evidence>
<comment type="subcellular location">
    <subcellularLocation>
        <location evidence="1">Membrane</location>
        <topology evidence="1">Multi-pass membrane protein</topology>
    </subcellularLocation>
</comment>
<feature type="transmembrane region" description="Helical" evidence="8">
    <location>
        <begin position="32"/>
        <end position="61"/>
    </location>
</feature>
<dbReference type="GO" id="GO:0016493">
    <property type="term" value="F:C-C chemokine receptor activity"/>
    <property type="evidence" value="ECO:0007669"/>
    <property type="project" value="TreeGrafter"/>
</dbReference>
<feature type="transmembrane region" description="Helical" evidence="8">
    <location>
        <begin position="193"/>
        <end position="214"/>
    </location>
</feature>
<dbReference type="GO" id="GO:0009897">
    <property type="term" value="C:external side of plasma membrane"/>
    <property type="evidence" value="ECO:0007669"/>
    <property type="project" value="TreeGrafter"/>
</dbReference>
<protein>
    <submittedName>
        <fullName evidence="11">Chemokine XC receptor 1-like</fullName>
    </submittedName>
</protein>
<keyword evidence="2 8" id="KW-0812">Transmembrane</keyword>
<dbReference type="PANTHER" id="PTHR10489:SF627">
    <property type="entry name" value="C-C CHEMOKINE RECEPTOR TYPE 8"/>
    <property type="match status" value="1"/>
</dbReference>
<dbReference type="GO" id="GO:0060326">
    <property type="term" value="P:cell chemotaxis"/>
    <property type="evidence" value="ECO:0007669"/>
    <property type="project" value="TreeGrafter"/>
</dbReference>
<dbReference type="Gene3D" id="1.20.1070.10">
    <property type="entry name" value="Rhodopsin 7-helix transmembrane proteins"/>
    <property type="match status" value="1"/>
</dbReference>
<dbReference type="Proteomes" id="UP000515152">
    <property type="component" value="Chromosome 22"/>
</dbReference>
<dbReference type="GO" id="GO:0019722">
    <property type="term" value="P:calcium-mediated signaling"/>
    <property type="evidence" value="ECO:0007669"/>
    <property type="project" value="TreeGrafter"/>
</dbReference>
<evidence type="ECO:0000256" key="2">
    <source>
        <dbReference type="ARBA" id="ARBA00022692"/>
    </source>
</evidence>
<feature type="transmembrane region" description="Helical" evidence="8">
    <location>
        <begin position="285"/>
        <end position="303"/>
    </location>
</feature>
<keyword evidence="7" id="KW-0807">Transducer</keyword>
<dbReference type="GO" id="GO:0006955">
    <property type="term" value="P:immune response"/>
    <property type="evidence" value="ECO:0007669"/>
    <property type="project" value="TreeGrafter"/>
</dbReference>
<evidence type="ECO:0000259" key="9">
    <source>
        <dbReference type="PROSITE" id="PS50262"/>
    </source>
</evidence>
<feature type="transmembrane region" description="Helical" evidence="8">
    <location>
        <begin position="73"/>
        <end position="96"/>
    </location>
</feature>
<evidence type="ECO:0000256" key="3">
    <source>
        <dbReference type="ARBA" id="ARBA00022989"/>
    </source>
</evidence>